<evidence type="ECO:0000256" key="1">
    <source>
        <dbReference type="SAM" id="SignalP"/>
    </source>
</evidence>
<dbReference type="Proteomes" id="UP000318017">
    <property type="component" value="Chromosome"/>
</dbReference>
<dbReference type="OrthoDB" id="282033at2"/>
<reference evidence="3 4" key="1">
    <citation type="submission" date="2019-02" db="EMBL/GenBank/DDBJ databases">
        <title>Deep-cultivation of Planctomycetes and their phenomic and genomic characterization uncovers novel biology.</title>
        <authorList>
            <person name="Wiegand S."/>
            <person name="Jogler M."/>
            <person name="Boedeker C."/>
            <person name="Pinto D."/>
            <person name="Vollmers J."/>
            <person name="Rivas-Marin E."/>
            <person name="Kohn T."/>
            <person name="Peeters S.H."/>
            <person name="Heuer A."/>
            <person name="Rast P."/>
            <person name="Oberbeckmann S."/>
            <person name="Bunk B."/>
            <person name="Jeske O."/>
            <person name="Meyerdierks A."/>
            <person name="Storesund J.E."/>
            <person name="Kallscheuer N."/>
            <person name="Luecker S."/>
            <person name="Lage O.M."/>
            <person name="Pohl T."/>
            <person name="Merkel B.J."/>
            <person name="Hornburger P."/>
            <person name="Mueller R.-W."/>
            <person name="Bruemmer F."/>
            <person name="Labrenz M."/>
            <person name="Spormann A.M."/>
            <person name="Op den Camp H."/>
            <person name="Overmann J."/>
            <person name="Amann R."/>
            <person name="Jetten M.S.M."/>
            <person name="Mascher T."/>
            <person name="Medema M.H."/>
            <person name="Devos D.P."/>
            <person name="Kaster A.-K."/>
            <person name="Ovreas L."/>
            <person name="Rohde M."/>
            <person name="Galperin M.Y."/>
            <person name="Jogler C."/>
        </authorList>
    </citation>
    <scope>NUCLEOTIDE SEQUENCE [LARGE SCALE GENOMIC DNA]</scope>
    <source>
        <strain evidence="3 4">Q31a</strain>
    </source>
</reference>
<accession>A0A518GCJ3</accession>
<dbReference type="AlphaFoldDB" id="A0A518GCJ3"/>
<dbReference type="GO" id="GO:0016787">
    <property type="term" value="F:hydrolase activity"/>
    <property type="evidence" value="ECO:0007669"/>
    <property type="project" value="InterPro"/>
</dbReference>
<feature type="chain" id="PRO_5021777326" description="3-keto-alpha-glucoside-1,2-lyase/3-keto-2-hydroxy-glucal hydratase domain-containing protein" evidence="1">
    <location>
        <begin position="32"/>
        <end position="265"/>
    </location>
</feature>
<dbReference type="Gene3D" id="2.60.120.560">
    <property type="entry name" value="Exo-inulinase, domain 1"/>
    <property type="match status" value="1"/>
</dbReference>
<keyword evidence="4" id="KW-1185">Reference proteome</keyword>
<name>A0A518GCJ3_9BACT</name>
<dbReference type="Pfam" id="PF06439">
    <property type="entry name" value="3keto-disac_hyd"/>
    <property type="match status" value="1"/>
</dbReference>
<feature type="signal peptide" evidence="1">
    <location>
        <begin position="1"/>
        <end position="31"/>
    </location>
</feature>
<gene>
    <name evidence="3" type="ORF">Q31a_46930</name>
</gene>
<keyword evidence="1" id="KW-0732">Signal</keyword>
<dbReference type="InterPro" id="IPR010496">
    <property type="entry name" value="AL/BT2_dom"/>
</dbReference>
<dbReference type="RefSeq" id="WP_145082375.1">
    <property type="nucleotide sequence ID" value="NZ_CP036298.1"/>
</dbReference>
<organism evidence="3 4">
    <name type="scientific">Aureliella helgolandensis</name>
    <dbReference type="NCBI Taxonomy" id="2527968"/>
    <lineage>
        <taxon>Bacteria</taxon>
        <taxon>Pseudomonadati</taxon>
        <taxon>Planctomycetota</taxon>
        <taxon>Planctomycetia</taxon>
        <taxon>Pirellulales</taxon>
        <taxon>Pirellulaceae</taxon>
        <taxon>Aureliella</taxon>
    </lineage>
</organism>
<dbReference type="PROSITE" id="PS51257">
    <property type="entry name" value="PROKAR_LIPOPROTEIN"/>
    <property type="match status" value="1"/>
</dbReference>
<dbReference type="EMBL" id="CP036298">
    <property type="protein sequence ID" value="QDV26321.1"/>
    <property type="molecule type" value="Genomic_DNA"/>
</dbReference>
<evidence type="ECO:0000313" key="3">
    <source>
        <dbReference type="EMBL" id="QDV26321.1"/>
    </source>
</evidence>
<evidence type="ECO:0000259" key="2">
    <source>
        <dbReference type="Pfam" id="PF06439"/>
    </source>
</evidence>
<proteinExistence type="predicted"/>
<feature type="domain" description="3-keto-alpha-glucoside-1,2-lyase/3-keto-2-hydroxy-glucal hydratase" evidence="2">
    <location>
        <begin position="78"/>
        <end position="221"/>
    </location>
</feature>
<protein>
    <recommendedName>
        <fullName evidence="2">3-keto-alpha-glucoside-1,2-lyase/3-keto-2-hydroxy-glucal hydratase domain-containing protein</fullName>
    </recommendedName>
</protein>
<sequence length="265" mass="29346" precursor="true">MHKRISMAFFFSQVLLVGCGLVVPTASQVFAQETANPADGQPAAAQSSEKIGTEGGVATEVAKAKSPETKGWKPVLPKEGLKGWEKTDFGGEGSVEWDGKTLVVAAGEPMTGIHYTGKDFPTTNYEIRFEVQRVEGSDFFCGLTFPVGDEFCSWIVGGWGGGLVGLSNVDGFDASENSTSNYTTFESDRWYKLRLLVSDDEVITWIDGKKYCHQDRDYHKFSTRIEVYICQPLGYTTYRTKAAVRGWEFRKLDQATLAKLKADRE</sequence>
<evidence type="ECO:0000313" key="4">
    <source>
        <dbReference type="Proteomes" id="UP000318017"/>
    </source>
</evidence>
<dbReference type="KEGG" id="ahel:Q31a_46930"/>